<dbReference type="Pfam" id="PF13472">
    <property type="entry name" value="Lipase_GDSL_2"/>
    <property type="match status" value="1"/>
</dbReference>
<protein>
    <recommendedName>
        <fullName evidence="2">SGNH hydrolase-type esterase domain-containing protein</fullName>
    </recommendedName>
</protein>
<dbReference type="InterPro" id="IPR013830">
    <property type="entry name" value="SGNH_hydro"/>
</dbReference>
<dbReference type="CDD" id="cd00229">
    <property type="entry name" value="SGNH_hydrolase"/>
    <property type="match status" value="1"/>
</dbReference>
<organism evidence="3 4">
    <name type="scientific">Sulfoacidibacillus thermotolerans</name>
    <name type="common">Acidibacillus sulfuroxidans</name>
    <dbReference type="NCBI Taxonomy" id="1765684"/>
    <lineage>
        <taxon>Bacteria</taxon>
        <taxon>Bacillati</taxon>
        <taxon>Bacillota</taxon>
        <taxon>Bacilli</taxon>
        <taxon>Bacillales</taxon>
        <taxon>Alicyclobacillaceae</taxon>
        <taxon>Sulfoacidibacillus</taxon>
    </lineage>
</organism>
<dbReference type="InterPro" id="IPR051532">
    <property type="entry name" value="Ester_Hydrolysis_Enzymes"/>
</dbReference>
<comment type="caution">
    <text evidence="3">The sequence shown here is derived from an EMBL/GenBank/DDBJ whole genome shotgun (WGS) entry which is preliminary data.</text>
</comment>
<reference evidence="3 4" key="1">
    <citation type="submission" date="2016-11" db="EMBL/GenBank/DDBJ databases">
        <title>Comparative genomics of Acidibacillus ferroxidans species.</title>
        <authorList>
            <person name="Oliveira G."/>
            <person name="Nunes G."/>
            <person name="Oliveira R."/>
            <person name="Araujo F."/>
            <person name="Salim A."/>
            <person name="Scholte L."/>
            <person name="Morais D."/>
            <person name="Nancucheo I."/>
            <person name="Johnson D.B."/>
            <person name="Grail B."/>
            <person name="Bittencourt J."/>
            <person name="Valadares R."/>
        </authorList>
    </citation>
    <scope>NUCLEOTIDE SEQUENCE [LARGE SCALE GENOMIC DNA]</scope>
    <source>
        <strain evidence="3 4">Y002</strain>
    </source>
</reference>
<evidence type="ECO:0000313" key="3">
    <source>
        <dbReference type="EMBL" id="PWI58658.1"/>
    </source>
</evidence>
<dbReference type="Gene3D" id="3.40.50.1110">
    <property type="entry name" value="SGNH hydrolase"/>
    <property type="match status" value="1"/>
</dbReference>
<dbReference type="SUPFAM" id="SSF52266">
    <property type="entry name" value="SGNH hydrolase"/>
    <property type="match status" value="1"/>
</dbReference>
<evidence type="ECO:0000259" key="2">
    <source>
        <dbReference type="Pfam" id="PF13472"/>
    </source>
</evidence>
<sequence length="263" mass="30078">MIYLALGDSITYGYDASDDNHRFVTVLTKKLNQIVRTSVHLHAKPGWTSSQLLRSLEKIPQCILDEAALISLMIGGNDLIKVMPWYLDNAKTASERLRKSFYPQVLEIVDRVKCNDEVVVMICTVYNPFPKSDIAQQALADLNALLREIAQQRGCVLVPIDEWYGGSEEQFVKGYRRGELQDFRLVRNPIHPNDAGHERIAEAIFASYLQIYNQRMGTKSSRSKPLLIKKKKEDAMYVDKKRTHGKAARVQRRLKRRKSVSSV</sequence>
<dbReference type="GO" id="GO:0004622">
    <property type="term" value="F:phosphatidylcholine lysophospholipase activity"/>
    <property type="evidence" value="ECO:0007669"/>
    <property type="project" value="TreeGrafter"/>
</dbReference>
<dbReference type="PANTHER" id="PTHR30383:SF5">
    <property type="entry name" value="SGNH HYDROLASE-TYPE ESTERASE DOMAIN-CONTAINING PROTEIN"/>
    <property type="match status" value="1"/>
</dbReference>
<dbReference type="EMBL" id="MPDK01000002">
    <property type="protein sequence ID" value="PWI58658.1"/>
    <property type="molecule type" value="Genomic_DNA"/>
</dbReference>
<dbReference type="RefSeq" id="WP_109429251.1">
    <property type="nucleotide sequence ID" value="NZ_MPDK01000002.1"/>
</dbReference>
<name>A0A2U3DBJ6_SULT2</name>
<dbReference type="OrthoDB" id="26855at2"/>
<evidence type="ECO:0000313" key="4">
    <source>
        <dbReference type="Proteomes" id="UP000245380"/>
    </source>
</evidence>
<accession>A0A2U3DBJ6</accession>
<gene>
    <name evidence="3" type="ORF">BM613_00730</name>
</gene>
<dbReference type="PANTHER" id="PTHR30383">
    <property type="entry name" value="THIOESTERASE 1/PROTEASE 1/LYSOPHOSPHOLIPASE L1"/>
    <property type="match status" value="1"/>
</dbReference>
<dbReference type="AlphaFoldDB" id="A0A2U3DBJ6"/>
<dbReference type="InterPro" id="IPR036514">
    <property type="entry name" value="SGNH_hydro_sf"/>
</dbReference>
<dbReference type="Proteomes" id="UP000245380">
    <property type="component" value="Unassembled WGS sequence"/>
</dbReference>
<proteinExistence type="predicted"/>
<evidence type="ECO:0000256" key="1">
    <source>
        <dbReference type="SAM" id="MobiDB-lite"/>
    </source>
</evidence>
<feature type="domain" description="SGNH hydrolase-type esterase" evidence="2">
    <location>
        <begin position="5"/>
        <end position="199"/>
    </location>
</feature>
<keyword evidence="4" id="KW-1185">Reference proteome</keyword>
<feature type="region of interest" description="Disordered" evidence="1">
    <location>
        <begin position="240"/>
        <end position="263"/>
    </location>
</feature>
<feature type="compositionally biased region" description="Basic residues" evidence="1">
    <location>
        <begin position="241"/>
        <end position="263"/>
    </location>
</feature>